<dbReference type="PANTHER" id="PTHR30433:SF4">
    <property type="entry name" value="MOTILITY PROTEIN A"/>
    <property type="match status" value="1"/>
</dbReference>
<dbReference type="NCBIfam" id="TIGR03818">
    <property type="entry name" value="MotA1"/>
    <property type="match status" value="1"/>
</dbReference>
<keyword evidence="8" id="KW-0283">Flagellar rotation</keyword>
<dbReference type="GO" id="GO:0071978">
    <property type="term" value="P:bacterial-type flagellum-dependent swarming motility"/>
    <property type="evidence" value="ECO:0007669"/>
    <property type="project" value="InterPro"/>
</dbReference>
<evidence type="ECO:0000256" key="7">
    <source>
        <dbReference type="ARBA" id="ARBA00022692"/>
    </source>
</evidence>
<keyword evidence="9" id="KW-0375">Hydrogen ion transport</keyword>
<evidence type="ECO:0000313" key="17">
    <source>
        <dbReference type="Proteomes" id="UP000011717"/>
    </source>
</evidence>
<proteinExistence type="inferred from homology"/>
<evidence type="ECO:0000256" key="1">
    <source>
        <dbReference type="ARBA" id="ARBA00004429"/>
    </source>
</evidence>
<keyword evidence="10 13" id="KW-1133">Transmembrane helix</keyword>
<evidence type="ECO:0000256" key="6">
    <source>
        <dbReference type="ARBA" id="ARBA00022519"/>
    </source>
</evidence>
<dbReference type="RefSeq" id="WP_008599458.1">
    <property type="nucleotide sequence ID" value="NZ_AMRV01000001.1"/>
</dbReference>
<comment type="subcellular location">
    <subcellularLocation>
        <location evidence="1">Cell inner membrane</location>
        <topology evidence="1">Multi-pass membrane protein</topology>
    </subcellularLocation>
</comment>
<sequence>MMFGIGLAVLFGMVFGGFLIAGGHMEPILHSLPYELMIIGGAAIGAMIIGNSIRAVKHLGGSFAKILKGPRWKDADYMSAILLVGRLTKLMKDEGPVAVEPHVEEPQTSDIFKDYPTLLADHFFVSYVTDALRLQVIAPGGLDPFQVEEVMDSALKTHLHHEEESVHMLESLADGLPALGIVAAVLGVIKTMGSIDQPPAVLGAMIGSALVGTFLGVFMAYGIAAPCASRLKQVLREEAELYHVAKQIIVASIRNSPQALVIEAARTSISAHNQPTFAAVFDGLREAA</sequence>
<gene>
    <name evidence="16" type="ORF">C725_0087</name>
</gene>
<keyword evidence="3" id="KW-0813">Transport</keyword>
<name>M2U848_9SPHN</name>
<dbReference type="EMBL" id="AMRV01000001">
    <property type="protein sequence ID" value="EMD84157.1"/>
    <property type="molecule type" value="Genomic_DNA"/>
</dbReference>
<evidence type="ECO:0000259" key="15">
    <source>
        <dbReference type="Pfam" id="PF20560"/>
    </source>
</evidence>
<feature type="transmembrane region" description="Helical" evidence="13">
    <location>
        <begin position="32"/>
        <end position="50"/>
    </location>
</feature>
<keyword evidence="7 13" id="KW-0812">Transmembrane</keyword>
<feature type="transmembrane region" description="Helical" evidence="13">
    <location>
        <begin position="201"/>
        <end position="224"/>
    </location>
</feature>
<dbReference type="InterPro" id="IPR000540">
    <property type="entry name" value="Flag_MotA_CS"/>
</dbReference>
<keyword evidence="5" id="KW-0145">Chemotaxis</keyword>
<dbReference type="Proteomes" id="UP000011717">
    <property type="component" value="Unassembled WGS sequence"/>
</dbReference>
<evidence type="ECO:0000256" key="4">
    <source>
        <dbReference type="ARBA" id="ARBA00022475"/>
    </source>
</evidence>
<dbReference type="Pfam" id="PF20560">
    <property type="entry name" value="MotA_N"/>
    <property type="match status" value="1"/>
</dbReference>
<keyword evidence="16" id="KW-0969">Cilium</keyword>
<dbReference type="InterPro" id="IPR046786">
    <property type="entry name" value="MotA_N"/>
</dbReference>
<dbReference type="GO" id="GO:0006935">
    <property type="term" value="P:chemotaxis"/>
    <property type="evidence" value="ECO:0007669"/>
    <property type="project" value="UniProtKB-KW"/>
</dbReference>
<reference evidence="16 17" key="1">
    <citation type="journal article" date="2013" name="Genome Announc.">
        <title>Draft Genome Sequence of Strain JLT2015T, Belonging to the Family Sphingomonadaceae of the Alphaproteobacteria.</title>
        <authorList>
            <person name="Tang K."/>
            <person name="Liu K."/>
            <person name="Li S."/>
            <person name="Jiao N."/>
        </authorList>
    </citation>
    <scope>NUCLEOTIDE SEQUENCE [LARGE SCALE GENOMIC DNA]</scope>
    <source>
        <strain evidence="16 17">JLT2015</strain>
    </source>
</reference>
<keyword evidence="4" id="KW-1003">Cell membrane</keyword>
<evidence type="ECO:0000259" key="14">
    <source>
        <dbReference type="Pfam" id="PF01618"/>
    </source>
</evidence>
<keyword evidence="17" id="KW-1185">Reference proteome</keyword>
<organism evidence="16 17">
    <name type="scientific">Pacificimonas flava</name>
    <dbReference type="NCBI Taxonomy" id="1234595"/>
    <lineage>
        <taxon>Bacteria</taxon>
        <taxon>Pseudomonadati</taxon>
        <taxon>Pseudomonadota</taxon>
        <taxon>Alphaproteobacteria</taxon>
        <taxon>Sphingomonadales</taxon>
        <taxon>Sphingosinicellaceae</taxon>
        <taxon>Pacificimonas</taxon>
    </lineage>
</organism>
<dbReference type="PATRIC" id="fig|1234595.3.peg.87"/>
<feature type="domain" description="Motility protein A N-terminal" evidence="15">
    <location>
        <begin position="5"/>
        <end position="95"/>
    </location>
</feature>
<accession>M2U848</accession>
<evidence type="ECO:0000256" key="11">
    <source>
        <dbReference type="ARBA" id="ARBA00023065"/>
    </source>
</evidence>
<dbReference type="OrthoDB" id="9782603at2"/>
<dbReference type="InterPro" id="IPR022522">
    <property type="entry name" value="Flagellar_motor_stator_MotA"/>
</dbReference>
<evidence type="ECO:0000256" key="13">
    <source>
        <dbReference type="SAM" id="Phobius"/>
    </source>
</evidence>
<keyword evidence="12 13" id="KW-0472">Membrane</keyword>
<evidence type="ECO:0000256" key="3">
    <source>
        <dbReference type="ARBA" id="ARBA00022448"/>
    </source>
</evidence>
<dbReference type="Pfam" id="PF01618">
    <property type="entry name" value="MotA_ExbB"/>
    <property type="match status" value="1"/>
</dbReference>
<keyword evidence="16" id="KW-0966">Cell projection</keyword>
<evidence type="ECO:0000256" key="8">
    <source>
        <dbReference type="ARBA" id="ARBA00022779"/>
    </source>
</evidence>
<keyword evidence="16" id="KW-0282">Flagellum</keyword>
<feature type="domain" description="MotA/TolQ/ExbB proton channel" evidence="14">
    <location>
        <begin position="139"/>
        <end position="240"/>
    </location>
</feature>
<evidence type="ECO:0000256" key="2">
    <source>
        <dbReference type="ARBA" id="ARBA00008038"/>
    </source>
</evidence>
<keyword evidence="11" id="KW-0406">Ion transport</keyword>
<dbReference type="AlphaFoldDB" id="M2U848"/>
<evidence type="ECO:0000256" key="9">
    <source>
        <dbReference type="ARBA" id="ARBA00022781"/>
    </source>
</evidence>
<comment type="similarity">
    <text evidence="2">Belongs to the MotA family.</text>
</comment>
<dbReference type="GO" id="GO:0005886">
    <property type="term" value="C:plasma membrane"/>
    <property type="evidence" value="ECO:0007669"/>
    <property type="project" value="UniProtKB-SubCell"/>
</dbReference>
<dbReference type="InterPro" id="IPR047055">
    <property type="entry name" value="MotA-like"/>
</dbReference>
<dbReference type="PANTHER" id="PTHR30433">
    <property type="entry name" value="CHEMOTAXIS PROTEIN MOTA"/>
    <property type="match status" value="1"/>
</dbReference>
<keyword evidence="6" id="KW-0997">Cell inner membrane</keyword>
<evidence type="ECO:0000256" key="12">
    <source>
        <dbReference type="ARBA" id="ARBA00023136"/>
    </source>
</evidence>
<evidence type="ECO:0000256" key="5">
    <source>
        <dbReference type="ARBA" id="ARBA00022500"/>
    </source>
</evidence>
<comment type="caution">
    <text evidence="16">The sequence shown here is derived from an EMBL/GenBank/DDBJ whole genome shotgun (WGS) entry which is preliminary data.</text>
</comment>
<dbReference type="InterPro" id="IPR002898">
    <property type="entry name" value="MotA_ExbB_proton_chnl"/>
</dbReference>
<evidence type="ECO:0000256" key="10">
    <source>
        <dbReference type="ARBA" id="ARBA00022989"/>
    </source>
</evidence>
<evidence type="ECO:0000313" key="16">
    <source>
        <dbReference type="EMBL" id="EMD84157.1"/>
    </source>
</evidence>
<dbReference type="PROSITE" id="PS01307">
    <property type="entry name" value="MOTA"/>
    <property type="match status" value="1"/>
</dbReference>
<dbReference type="GO" id="GO:1902600">
    <property type="term" value="P:proton transmembrane transport"/>
    <property type="evidence" value="ECO:0007669"/>
    <property type="project" value="UniProtKB-KW"/>
</dbReference>
<protein>
    <submittedName>
        <fullName evidence="16">Flagellar motor rotation protein MotA</fullName>
    </submittedName>
</protein>